<dbReference type="PROSITE" id="PS00105">
    <property type="entry name" value="AA_TRANSFER_CLASS_1"/>
    <property type="match status" value="1"/>
</dbReference>
<dbReference type="CDD" id="cd00609">
    <property type="entry name" value="AAT_like"/>
    <property type="match status" value="1"/>
</dbReference>
<dbReference type="GO" id="GO:0006520">
    <property type="term" value="P:amino acid metabolic process"/>
    <property type="evidence" value="ECO:0007669"/>
    <property type="project" value="TreeGrafter"/>
</dbReference>
<dbReference type="InterPro" id="IPR015422">
    <property type="entry name" value="PyrdxlP-dep_Trfase_small"/>
</dbReference>
<dbReference type="Gene3D" id="3.90.1150.10">
    <property type="entry name" value="Aspartate Aminotransferase, domain 1"/>
    <property type="match status" value="1"/>
</dbReference>
<accession>A0A5N6GQY4</accession>
<dbReference type="InterPro" id="IPR004838">
    <property type="entry name" value="NHTrfase_class1_PyrdxlP-BS"/>
</dbReference>
<organism evidence="4">
    <name type="scientific">Aspergillus flavus</name>
    <dbReference type="NCBI Taxonomy" id="5059"/>
    <lineage>
        <taxon>Eukaryota</taxon>
        <taxon>Fungi</taxon>
        <taxon>Dikarya</taxon>
        <taxon>Ascomycota</taxon>
        <taxon>Pezizomycotina</taxon>
        <taxon>Eurotiomycetes</taxon>
        <taxon>Eurotiomycetidae</taxon>
        <taxon>Eurotiales</taxon>
        <taxon>Aspergillaceae</taxon>
        <taxon>Aspergillus</taxon>
        <taxon>Aspergillus subgen. Circumdati</taxon>
    </lineage>
</organism>
<dbReference type="Pfam" id="PF00155">
    <property type="entry name" value="Aminotran_1_2"/>
    <property type="match status" value="1"/>
</dbReference>
<sequence length="441" mass="49689">MGSIGYPDVQPLEIFSKRGQNAVELGSKRIIWDVISDMWNPDTNPSGILSIGMAENTLLHNTLLQYIEANFRLSAEHLTYNNGSMGSNALRKAVSHFLNRHFNAFRPVEPSHILMTNGCSSAIEHLSWAFVNPGEGVLLGMPYYSTFIADISLRPEAVVIPVKMGNVDPLSIESVDLYEKAAVEFEASTGRRVRAVILCNPHNPLGRCYPRETIDKFMEFCQSRQMHLISDEIYALSVWENRVDKDIPFTPFESILSRDITRLIDPSLVHVLWGMSKDFGANGLRVGAIISQSNPELHIAQKCLSLYSFVSGMSDQITASILSDDHFTDKYIEMNRERLSLSHQFLVHALNKHKIEYLRGCNAGFFLWVNLGAKYLAAHPEEEGRATDLTDRIFQKLLDNKVYVAHGTAYGSENPGWFRLVFAHPIPWLMEAMARIVCAIQ</sequence>
<keyword evidence="4" id="KW-0808">Transferase</keyword>
<dbReference type="VEuPathDB" id="FungiDB:AFLA_013192"/>
<dbReference type="Gene3D" id="3.40.640.10">
    <property type="entry name" value="Type I PLP-dependent aspartate aminotransferase-like (Major domain)"/>
    <property type="match status" value="1"/>
</dbReference>
<gene>
    <name evidence="4" type="ORF">BDV35DRAFT_399674</name>
</gene>
<dbReference type="VEuPathDB" id="FungiDB:F9C07_2287718"/>
<protein>
    <submittedName>
        <fullName evidence="4">Pyridoxal phosphate-dependent transferase</fullName>
    </submittedName>
</protein>
<dbReference type="EMBL" id="ML734654">
    <property type="protein sequence ID" value="KAB8242843.1"/>
    <property type="molecule type" value="Genomic_DNA"/>
</dbReference>
<dbReference type="AlphaFoldDB" id="A0A5N6GQY4"/>
<name>A0A5N6GQY4_ASPFL</name>
<dbReference type="InterPro" id="IPR004839">
    <property type="entry name" value="Aminotransferase_I/II_large"/>
</dbReference>
<evidence type="ECO:0000313" key="4">
    <source>
        <dbReference type="EMBL" id="KAB8242843.1"/>
    </source>
</evidence>
<feature type="domain" description="Aminotransferase class I/classII large" evidence="3">
    <location>
        <begin position="51"/>
        <end position="427"/>
    </location>
</feature>
<proteinExistence type="inferred from homology"/>
<evidence type="ECO:0000256" key="2">
    <source>
        <dbReference type="ARBA" id="ARBA00022898"/>
    </source>
</evidence>
<dbReference type="PRINTS" id="PR00753">
    <property type="entry name" value="ACCSYNTHASE"/>
</dbReference>
<comment type="similarity">
    <text evidence="1">Belongs to the class-I pyridoxal-phosphate-dependent aminotransferase family.</text>
</comment>
<dbReference type="GO" id="GO:0008483">
    <property type="term" value="F:transaminase activity"/>
    <property type="evidence" value="ECO:0007669"/>
    <property type="project" value="TreeGrafter"/>
</dbReference>
<dbReference type="SUPFAM" id="SSF53383">
    <property type="entry name" value="PLP-dependent transferases"/>
    <property type="match status" value="1"/>
</dbReference>
<dbReference type="GO" id="GO:0030170">
    <property type="term" value="F:pyridoxal phosphate binding"/>
    <property type="evidence" value="ECO:0007669"/>
    <property type="project" value="InterPro"/>
</dbReference>
<dbReference type="PANTHER" id="PTHR43795:SF63">
    <property type="entry name" value="PUTATIVE (AFU_ORTHOLOGUE AFUA_4G00630)-RELATED"/>
    <property type="match status" value="1"/>
</dbReference>
<dbReference type="PANTHER" id="PTHR43795">
    <property type="entry name" value="BIFUNCTIONAL ASPARTATE AMINOTRANSFERASE AND GLUTAMATE/ASPARTATE-PREPHENATE AMINOTRANSFERASE-RELATED"/>
    <property type="match status" value="1"/>
</dbReference>
<dbReference type="InterPro" id="IPR015424">
    <property type="entry name" value="PyrdxlP-dep_Trfase"/>
</dbReference>
<dbReference type="InterPro" id="IPR050478">
    <property type="entry name" value="Ethylene_sulfur-biosynth"/>
</dbReference>
<keyword evidence="2" id="KW-0663">Pyridoxal phosphate</keyword>
<evidence type="ECO:0000256" key="1">
    <source>
        <dbReference type="ARBA" id="ARBA00007441"/>
    </source>
</evidence>
<dbReference type="InterPro" id="IPR015421">
    <property type="entry name" value="PyrdxlP-dep_Trfase_major"/>
</dbReference>
<reference evidence="4" key="1">
    <citation type="submission" date="2019-04" db="EMBL/GenBank/DDBJ databases">
        <title>Friends and foes A comparative genomics study of 23 Aspergillus species from section Flavi.</title>
        <authorList>
            <consortium name="DOE Joint Genome Institute"/>
            <person name="Kjaerbolling I."/>
            <person name="Vesth T."/>
            <person name="Frisvad J.C."/>
            <person name="Nybo J.L."/>
            <person name="Theobald S."/>
            <person name="Kildgaard S."/>
            <person name="Isbrandt T."/>
            <person name="Kuo A."/>
            <person name="Sato A."/>
            <person name="Lyhne E.K."/>
            <person name="Kogle M.E."/>
            <person name="Wiebenga A."/>
            <person name="Kun R.S."/>
            <person name="Lubbers R.J."/>
            <person name="Makela M.R."/>
            <person name="Barry K."/>
            <person name="Chovatia M."/>
            <person name="Clum A."/>
            <person name="Daum C."/>
            <person name="Haridas S."/>
            <person name="He G."/>
            <person name="LaButti K."/>
            <person name="Lipzen A."/>
            <person name="Mondo S."/>
            <person name="Riley R."/>
            <person name="Salamov A."/>
            <person name="Simmons B.A."/>
            <person name="Magnuson J.K."/>
            <person name="Henrissat B."/>
            <person name="Mortensen U.H."/>
            <person name="Larsen T.O."/>
            <person name="Devries R.P."/>
            <person name="Grigoriev I.V."/>
            <person name="Machida M."/>
            <person name="Baker S.E."/>
            <person name="Andersen M.R."/>
        </authorList>
    </citation>
    <scope>NUCLEOTIDE SEQUENCE [LARGE SCALE GENOMIC DNA]</scope>
    <source>
        <strain evidence="4">CBS 121.62</strain>
    </source>
</reference>
<evidence type="ECO:0000259" key="3">
    <source>
        <dbReference type="Pfam" id="PF00155"/>
    </source>
</evidence>
<dbReference type="Proteomes" id="UP000325434">
    <property type="component" value="Unassembled WGS sequence"/>
</dbReference>